<dbReference type="STRING" id="145388.A0A0D2K4N0"/>
<feature type="compositionally biased region" description="Acidic residues" evidence="2">
    <location>
        <begin position="238"/>
        <end position="256"/>
    </location>
</feature>
<dbReference type="OrthoDB" id="1304856at2759"/>
<organism evidence="3 4">
    <name type="scientific">Monoraphidium neglectum</name>
    <dbReference type="NCBI Taxonomy" id="145388"/>
    <lineage>
        <taxon>Eukaryota</taxon>
        <taxon>Viridiplantae</taxon>
        <taxon>Chlorophyta</taxon>
        <taxon>core chlorophytes</taxon>
        <taxon>Chlorophyceae</taxon>
        <taxon>CS clade</taxon>
        <taxon>Sphaeropleales</taxon>
        <taxon>Selenastraceae</taxon>
        <taxon>Monoraphidium</taxon>
    </lineage>
</organism>
<feature type="compositionally biased region" description="Basic and acidic residues" evidence="2">
    <location>
        <begin position="736"/>
        <end position="754"/>
    </location>
</feature>
<feature type="region of interest" description="Disordered" evidence="2">
    <location>
        <begin position="191"/>
        <end position="256"/>
    </location>
</feature>
<feature type="compositionally biased region" description="Basic and acidic residues" evidence="2">
    <location>
        <begin position="653"/>
        <end position="662"/>
    </location>
</feature>
<dbReference type="GeneID" id="25735417"/>
<sequence>MSAGYARCQRPEDKEVFAAEGQVRPLIRDSYACDGTNQASLPSVDHVDGLPCEGGVCLLLNSGAFGMLRVEDAERLQALPEGHTRPCYPIQSPGVGQHRATVSRDQEAQALERRRLALIAAATNVRVARWLGERLARPCGAKYLQSARDVPLPTEMQSPSLDDGQLLEAWQLRDDALHGRGAASGEGLLVHQARQRRRQQRQQQTHQRQQKQKRLHRKRQRQDGAGGVAAAPTHEDAVPENDDDGGDENGEAGVEQDEDTCDAVLAARSAAISSFEEGSQTWPQAAWYLAGQGRFCAGDLSESPVKESFIPLADFIDKVGRLPDGLSLQGFVKHLKDKGLDMRRAEQQLLGTCPPQGRPASALAGAAAAGADAEAAALRERMAACVGVLAWGRVPLPLPQVTAEIQAAWAARPAAPAPAPQAQAQAVLTAGHRIAQLQAHLQMQLAWAARSRARGGGGGGGAGGEAHGFATTPLLFREWGAPPAFKPALPDEALSATHREARKKLLEAFMPAADGAGNPASGGEAAGAAAGGAWRGNRASPFAAMELAWRGTAPAAAGKGGGVARSGGDFGGSGSADPMQQREMPPRSNTMQSREEQRQERAEQRQVEQQQVEQRHAEKGQVAQRPDAPLLAFEERLTRQPGETDEGGTGEAGADKDTDRPASRAQDTGNTQMETAEERYGTPLHQPGTLGCRGNGLCSEAFEARREQLPFEQPPGIEVRTAGLPREGAAAVAADAAHRAKPTDGKASDGRAEAGEGPAAEVQALDGLATGDDAAGLALSLVRREPLDPPAALAEDNTAAAAVGAAAADRSGGTAATADDDGGGGGAQGPAAAARDEPPAPSAADPESPGLWWPCEVVDPWAPPDKFELRLQHLLALAPADRAASVPPSQLRRLLGILHFHPALAVAATEAAEGTQGGAAGSDPWGSAAAADPRAPPPEGRLLLVLWFGTGSFEWRPGQELLPFSEYRKHMEAHARLLQAEGLLPRTYPAALAEAVGAAKLQGGFRGRGKHLLMKPADLARMVSGARPPPLPEAPSAGLALLDAARLQLAAAARRDALLLRAAQQAPLLPRLFAPQAAGGGSGGGRAAGGAGSGGLTRAPQVLPNIQRCGECRTCLNRQLKKACLRNKLIRTEMVKVVTGTGAPHTPGNLPTPSAMVATAANAGSDAEPTSKRSAQLMLPAPPGAPAAGGVGHNTNAGSMGALMSAVAARGLELEIKGDAFALKLPPSRAPQALRDAMLRATASGTPLPPELAAAAAACTQAPGTSSGQQQQQPLLLQAPPGTHERQRALREARVQQQLLRAAHARVLDDDGWSDGEQGQAHLVEQEAEEQQQAEQQQVEQQQAEQQLQQQQQQQQQQQRQQEQQEEEQQQEEQHQEEQQQEEQQEEEDRQAEEDRQQHQHHLQQEQRRQPHQPQLQQPSPRERPDQQQEDGLPTTGGDEQLMPSAAQLADEQHMHGHVAVAAARAAAATATATAPAGAAAEAAEGDFDDYDDALLAPLFSRKTLGDGGGRGAGGRRFVPPLAGGAEALSEGAVPLDAKQRCMQCEACTQSVGNQQHRCLQRRAREAAAAGSEGAWLAAHGAGAVGARISVWWPLDEAWYDGVVVDYDPLQVRHTVAYDDNDTEILRLWDANQQVHVTSPPEEWPQEAARPANKRVQAAAQVAAAQAAARLAAVSRQGA</sequence>
<feature type="compositionally biased region" description="Basic and acidic residues" evidence="2">
    <location>
        <begin position="1393"/>
        <end position="1409"/>
    </location>
</feature>
<evidence type="ECO:0000256" key="2">
    <source>
        <dbReference type="SAM" id="MobiDB-lite"/>
    </source>
</evidence>
<dbReference type="InterPro" id="IPR051230">
    <property type="entry name" value="APP-Binding"/>
</dbReference>
<dbReference type="CDD" id="cd20404">
    <property type="entry name" value="Tudor_Agenet_AtEML-like"/>
    <property type="match status" value="1"/>
</dbReference>
<dbReference type="RefSeq" id="XP_013904437.1">
    <property type="nucleotide sequence ID" value="XM_014048983.1"/>
</dbReference>
<dbReference type="GO" id="GO:0005737">
    <property type="term" value="C:cytoplasm"/>
    <property type="evidence" value="ECO:0007669"/>
    <property type="project" value="TreeGrafter"/>
</dbReference>
<keyword evidence="1" id="KW-0677">Repeat</keyword>
<evidence type="ECO:0000313" key="3">
    <source>
        <dbReference type="EMBL" id="KIZ05418.1"/>
    </source>
</evidence>
<dbReference type="SUPFAM" id="SSF63748">
    <property type="entry name" value="Tudor/PWWP/MBT"/>
    <property type="match status" value="1"/>
</dbReference>
<reference evidence="3 4" key="1">
    <citation type="journal article" date="2013" name="BMC Genomics">
        <title>Reconstruction of the lipid metabolism for the microalga Monoraphidium neglectum from its genome sequence reveals characteristics suitable for biofuel production.</title>
        <authorList>
            <person name="Bogen C."/>
            <person name="Al-Dilaimi A."/>
            <person name="Albersmeier A."/>
            <person name="Wichmann J."/>
            <person name="Grundmann M."/>
            <person name="Rupp O."/>
            <person name="Lauersen K.J."/>
            <person name="Blifernez-Klassen O."/>
            <person name="Kalinowski J."/>
            <person name="Goesmann A."/>
            <person name="Mussgnug J.H."/>
            <person name="Kruse O."/>
        </authorList>
    </citation>
    <scope>NUCLEOTIDE SEQUENCE [LARGE SCALE GENOMIC DNA]</scope>
    <source>
        <strain evidence="3 4">SAG 48.87</strain>
    </source>
</reference>
<accession>A0A0D2K4N0</accession>
<dbReference type="PANTHER" id="PTHR12345:SF16">
    <property type="entry name" value="X11L, ISOFORM F-RELATED"/>
    <property type="match status" value="1"/>
</dbReference>
<feature type="compositionally biased region" description="Gly residues" evidence="2">
    <location>
        <begin position="558"/>
        <end position="574"/>
    </location>
</feature>
<feature type="region of interest" description="Disordered" evidence="2">
    <location>
        <begin position="1364"/>
        <end position="1441"/>
    </location>
</feature>
<evidence type="ECO:0000313" key="4">
    <source>
        <dbReference type="Proteomes" id="UP000054498"/>
    </source>
</evidence>
<dbReference type="GO" id="GO:0005886">
    <property type="term" value="C:plasma membrane"/>
    <property type="evidence" value="ECO:0007669"/>
    <property type="project" value="TreeGrafter"/>
</dbReference>
<keyword evidence="4" id="KW-1185">Reference proteome</keyword>
<protein>
    <recommendedName>
        <fullName evidence="5">PWWP domain-containing protein</fullName>
    </recommendedName>
</protein>
<feature type="region of interest" description="Disordered" evidence="2">
    <location>
        <begin position="736"/>
        <end position="758"/>
    </location>
</feature>
<proteinExistence type="predicted"/>
<dbReference type="EMBL" id="KK100509">
    <property type="protein sequence ID" value="KIZ05418.1"/>
    <property type="molecule type" value="Genomic_DNA"/>
</dbReference>
<feature type="region of interest" description="Disordered" evidence="2">
    <location>
        <begin position="915"/>
        <end position="934"/>
    </location>
</feature>
<dbReference type="Proteomes" id="UP000054498">
    <property type="component" value="Unassembled WGS sequence"/>
</dbReference>
<dbReference type="Gene3D" id="2.30.30.140">
    <property type="match status" value="2"/>
</dbReference>
<name>A0A0D2K4N0_9CHLO</name>
<dbReference type="KEGG" id="mng:MNEG_2539"/>
<gene>
    <name evidence="3" type="ORF">MNEG_2539</name>
</gene>
<evidence type="ECO:0008006" key="5">
    <source>
        <dbReference type="Google" id="ProtNLM"/>
    </source>
</evidence>
<feature type="compositionally biased region" description="Basic and acidic residues" evidence="2">
    <location>
        <begin position="593"/>
        <end position="606"/>
    </location>
</feature>
<evidence type="ECO:0000256" key="1">
    <source>
        <dbReference type="ARBA" id="ARBA00022737"/>
    </source>
</evidence>
<feature type="compositionally biased region" description="Basic residues" evidence="2">
    <location>
        <begin position="208"/>
        <end position="220"/>
    </location>
</feature>
<feature type="region of interest" description="Disordered" evidence="2">
    <location>
        <begin position="811"/>
        <end position="851"/>
    </location>
</feature>
<feature type="compositionally biased region" description="Acidic residues" evidence="2">
    <location>
        <begin position="1379"/>
        <end position="1392"/>
    </location>
</feature>
<feature type="region of interest" description="Disordered" evidence="2">
    <location>
        <begin position="554"/>
        <end position="673"/>
    </location>
</feature>
<dbReference type="PANTHER" id="PTHR12345">
    <property type="entry name" value="SYNTENIN RELATED"/>
    <property type="match status" value="1"/>
</dbReference>